<keyword evidence="5" id="KW-1185">Reference proteome</keyword>
<feature type="domain" description="Competence protein CoiA C-terminal" evidence="3">
    <location>
        <begin position="233"/>
        <end position="371"/>
    </location>
</feature>
<evidence type="ECO:0000259" key="2">
    <source>
        <dbReference type="Pfam" id="PF25164"/>
    </source>
</evidence>
<proteinExistence type="predicted"/>
<comment type="caution">
    <text evidence="4">The sequence shown here is derived from an EMBL/GenBank/DDBJ whole genome shotgun (WGS) entry which is preliminary data.</text>
</comment>
<evidence type="ECO:0000259" key="1">
    <source>
        <dbReference type="Pfam" id="PF06054"/>
    </source>
</evidence>
<gene>
    <name evidence="4" type="ORF">QQS35_21060</name>
</gene>
<evidence type="ECO:0000313" key="4">
    <source>
        <dbReference type="EMBL" id="MDL4842931.1"/>
    </source>
</evidence>
<feature type="domain" description="Competence protein CoiA nuclease-like" evidence="1">
    <location>
        <begin position="67"/>
        <end position="223"/>
    </location>
</feature>
<sequence>MLQAIDQKGDYIILALLPSTEVQRYKQEKYFYCPMCKAPVIVKAGSKTIAHFAHHKKSLCPNSSGGEGEYHERGKLHLYQWLKGQGLAVWLEWYISHIKQRPDILLKVGKKVIAIEYQCARITMNEFIQRNKGYHQMNITPIWILGGNRMTRKSSSYLSMSSSDLLFLHQFSSDLPLTIYYYCPDNLQFACFHHIQTTGTKRTIGELVFRSLHDMNFNDLFRKYYFNKINIYENWKKQMYERRIKPVHYIGRKEKQWRQWLYVQKINANLIPSICHLPIATQWRMMTAPWIWQSRLLISLFQDKKYVTLQSCHHILSNHMHNKSLFPLIHGPNDPVSEYLTLLVKLHTLKQISDTRYYVSKQITFPKTVDMAIDEDNQLIKQMLSPSFLTHD</sequence>
<dbReference type="RefSeq" id="WP_285934223.1">
    <property type="nucleotide sequence ID" value="NZ_JASTZU010000063.1"/>
</dbReference>
<dbReference type="InterPro" id="IPR057253">
    <property type="entry name" value="CoiA-like_N"/>
</dbReference>
<accession>A0ABT7LEH2</accession>
<name>A0ABT7LEH2_9BACI</name>
<dbReference type="InterPro" id="IPR057252">
    <property type="entry name" value="CoiA_C"/>
</dbReference>
<feature type="domain" description="Competence protein CoiA-like N-terminal" evidence="2">
    <location>
        <begin position="19"/>
        <end position="61"/>
    </location>
</feature>
<dbReference type="InterPro" id="IPR021176">
    <property type="entry name" value="Competence-induced_CoiA"/>
</dbReference>
<dbReference type="EMBL" id="JASTZU010000063">
    <property type="protein sequence ID" value="MDL4842931.1"/>
    <property type="molecule type" value="Genomic_DNA"/>
</dbReference>
<protein>
    <submittedName>
        <fullName evidence="4">Competence protein CoiA family protein</fullName>
    </submittedName>
</protein>
<dbReference type="PIRSF" id="PIRSF007487">
    <property type="entry name" value="Competence-induced_CoiA_bac"/>
    <property type="match status" value="1"/>
</dbReference>
<dbReference type="Proteomes" id="UP001235343">
    <property type="component" value="Unassembled WGS sequence"/>
</dbReference>
<organism evidence="4 5">
    <name type="scientific">Aquibacillus rhizosphaerae</name>
    <dbReference type="NCBI Taxonomy" id="3051431"/>
    <lineage>
        <taxon>Bacteria</taxon>
        <taxon>Bacillati</taxon>
        <taxon>Bacillota</taxon>
        <taxon>Bacilli</taxon>
        <taxon>Bacillales</taxon>
        <taxon>Bacillaceae</taxon>
        <taxon>Aquibacillus</taxon>
    </lineage>
</organism>
<dbReference type="Pfam" id="PF25164">
    <property type="entry name" value="CoiA_N"/>
    <property type="match status" value="1"/>
</dbReference>
<reference evidence="4 5" key="1">
    <citation type="submission" date="2023-06" db="EMBL/GenBank/DDBJ databases">
        <title>Aquibacillus rhizosphaerae LR5S19.</title>
        <authorList>
            <person name="Sun J.-Q."/>
        </authorList>
    </citation>
    <scope>NUCLEOTIDE SEQUENCE [LARGE SCALE GENOMIC DNA]</scope>
    <source>
        <strain evidence="4 5">LR5S19</strain>
    </source>
</reference>
<dbReference type="Pfam" id="PF06054">
    <property type="entry name" value="CoiA_nuc"/>
    <property type="match status" value="1"/>
</dbReference>
<dbReference type="Pfam" id="PF25166">
    <property type="entry name" value="CoiA_C"/>
    <property type="match status" value="1"/>
</dbReference>
<evidence type="ECO:0000259" key="3">
    <source>
        <dbReference type="Pfam" id="PF25166"/>
    </source>
</evidence>
<evidence type="ECO:0000313" key="5">
    <source>
        <dbReference type="Proteomes" id="UP001235343"/>
    </source>
</evidence>
<dbReference type="InterPro" id="IPR010330">
    <property type="entry name" value="CoiA_nuc"/>
</dbReference>